<protein>
    <submittedName>
        <fullName evidence="2">Uncharacterized protein</fullName>
    </submittedName>
</protein>
<feature type="region of interest" description="Disordered" evidence="1">
    <location>
        <begin position="59"/>
        <end position="130"/>
    </location>
</feature>
<organism evidence="2 3">
    <name type="scientific">Paenibacillus dendrobii</name>
    <dbReference type="NCBI Taxonomy" id="2691084"/>
    <lineage>
        <taxon>Bacteria</taxon>
        <taxon>Bacillati</taxon>
        <taxon>Bacillota</taxon>
        <taxon>Bacilli</taxon>
        <taxon>Bacillales</taxon>
        <taxon>Paenibacillaceae</taxon>
        <taxon>Paenibacillus</taxon>
    </lineage>
</organism>
<evidence type="ECO:0000256" key="1">
    <source>
        <dbReference type="SAM" id="MobiDB-lite"/>
    </source>
</evidence>
<evidence type="ECO:0000313" key="2">
    <source>
        <dbReference type="EMBL" id="MWV46939.1"/>
    </source>
</evidence>
<dbReference type="EMBL" id="WUBI01000005">
    <property type="protein sequence ID" value="MWV46939.1"/>
    <property type="molecule type" value="Genomic_DNA"/>
</dbReference>
<feature type="compositionally biased region" description="Basic and acidic residues" evidence="1">
    <location>
        <begin position="1"/>
        <end position="17"/>
    </location>
</feature>
<keyword evidence="3" id="KW-1185">Reference proteome</keyword>
<proteinExistence type="predicted"/>
<feature type="compositionally biased region" description="Acidic residues" evidence="1">
    <location>
        <begin position="84"/>
        <end position="105"/>
    </location>
</feature>
<gene>
    <name evidence="2" type="ORF">GRF59_25335</name>
</gene>
<name>A0A7X3LKY3_9BACL</name>
<sequence length="130" mass="14501">MSEYKTEADLAYERYDNAGEPPLEEGLPEDDFREVNTQTVQSITQEPGAADVEFYTRSEWSPQLGTRYPENTGEYPDPAGVNDLSDEDTELEDIPDADDIQEDSPVDPSAMIEDMHGTDLINGYDGDDSE</sequence>
<evidence type="ECO:0000313" key="3">
    <source>
        <dbReference type="Proteomes" id="UP000460318"/>
    </source>
</evidence>
<dbReference type="RefSeq" id="WP_160500528.1">
    <property type="nucleotide sequence ID" value="NZ_WUBI01000005.1"/>
</dbReference>
<accession>A0A7X3LKY3</accession>
<comment type="caution">
    <text evidence="2">The sequence shown here is derived from an EMBL/GenBank/DDBJ whole genome shotgun (WGS) entry which is preliminary data.</text>
</comment>
<feature type="region of interest" description="Disordered" evidence="1">
    <location>
        <begin position="1"/>
        <end position="30"/>
    </location>
</feature>
<reference evidence="2 3" key="1">
    <citation type="submission" date="2019-12" db="EMBL/GenBank/DDBJ databases">
        <title>Paenibacillus sp. nov., an endophytic bacterium isolated from the stem of Dendrobium.</title>
        <authorList>
            <person name="Zhao R."/>
        </authorList>
    </citation>
    <scope>NUCLEOTIDE SEQUENCE [LARGE SCALE GENOMIC DNA]</scope>
    <source>
        <strain evidence="2 3">HJL G12</strain>
    </source>
</reference>
<dbReference type="Proteomes" id="UP000460318">
    <property type="component" value="Unassembled WGS sequence"/>
</dbReference>
<dbReference type="AlphaFoldDB" id="A0A7X3LKY3"/>